<reference evidence="2 3" key="1">
    <citation type="submission" date="2018-11" db="EMBL/GenBank/DDBJ databases">
        <title>Flavobacterium sp. nov., YIM 102701-2 draft genome.</title>
        <authorList>
            <person name="Li G."/>
            <person name="Jiang Y."/>
        </authorList>
    </citation>
    <scope>NUCLEOTIDE SEQUENCE [LARGE SCALE GENOMIC DNA]</scope>
    <source>
        <strain evidence="2 3">YIM 102701-2</strain>
    </source>
</reference>
<name>A0A3P3WBJ6_9FLAO</name>
<accession>A0A3P3WBJ6</accession>
<organism evidence="2 3">
    <name type="scientific">Paenimyroides tangerinum</name>
    <dbReference type="NCBI Taxonomy" id="2488728"/>
    <lineage>
        <taxon>Bacteria</taxon>
        <taxon>Pseudomonadati</taxon>
        <taxon>Bacteroidota</taxon>
        <taxon>Flavobacteriia</taxon>
        <taxon>Flavobacteriales</taxon>
        <taxon>Flavobacteriaceae</taxon>
        <taxon>Paenimyroides</taxon>
    </lineage>
</organism>
<evidence type="ECO:0000256" key="1">
    <source>
        <dbReference type="SAM" id="SignalP"/>
    </source>
</evidence>
<comment type="caution">
    <text evidence="2">The sequence shown here is derived from an EMBL/GenBank/DDBJ whole genome shotgun (WGS) entry which is preliminary data.</text>
</comment>
<sequence>MSFNKFIISVLMISACFNSNAQEIVDKKNTVYFDFTALMTPPNRLSIGYIRNFGTNYFAGIELGHSIDKNNGRNNGYSKDYQLFAYRLQVGYNFNPEKRFQNYVSVDFQQIHHTETLQDDYFRSAELSTDENTVYFSYDEIEYKREKMTFNVNYGFFAHFNRAKTFGINPSVGLGLKVVDVTFSNPVNLNIDDNELKFWDFGSRYRKEGQVTTANANIQVKFFYKF</sequence>
<evidence type="ECO:0000313" key="3">
    <source>
        <dbReference type="Proteomes" id="UP000275719"/>
    </source>
</evidence>
<dbReference type="RefSeq" id="WP_125017816.1">
    <property type="nucleotide sequence ID" value="NZ_RQVQ01000007.1"/>
</dbReference>
<feature type="signal peptide" evidence="1">
    <location>
        <begin position="1"/>
        <end position="21"/>
    </location>
</feature>
<protein>
    <recommendedName>
        <fullName evidence="4">Outer membrane protein beta-barrel domain-containing protein</fullName>
    </recommendedName>
</protein>
<feature type="chain" id="PRO_5018080188" description="Outer membrane protein beta-barrel domain-containing protein" evidence="1">
    <location>
        <begin position="22"/>
        <end position="226"/>
    </location>
</feature>
<dbReference type="PROSITE" id="PS51257">
    <property type="entry name" value="PROKAR_LIPOPROTEIN"/>
    <property type="match status" value="1"/>
</dbReference>
<evidence type="ECO:0008006" key="4">
    <source>
        <dbReference type="Google" id="ProtNLM"/>
    </source>
</evidence>
<dbReference type="OrthoDB" id="945117at2"/>
<dbReference type="AlphaFoldDB" id="A0A3P3WBJ6"/>
<evidence type="ECO:0000313" key="2">
    <source>
        <dbReference type="EMBL" id="RRJ92024.1"/>
    </source>
</evidence>
<gene>
    <name evidence="2" type="ORF">EG240_04360</name>
</gene>
<dbReference type="Proteomes" id="UP000275719">
    <property type="component" value="Unassembled WGS sequence"/>
</dbReference>
<proteinExistence type="predicted"/>
<keyword evidence="3" id="KW-1185">Reference proteome</keyword>
<keyword evidence="1" id="KW-0732">Signal</keyword>
<dbReference type="EMBL" id="RQVQ01000007">
    <property type="protein sequence ID" value="RRJ92024.1"/>
    <property type="molecule type" value="Genomic_DNA"/>
</dbReference>